<keyword evidence="3" id="KW-1003">Cell membrane</keyword>
<feature type="transmembrane region" description="Helical" evidence="7">
    <location>
        <begin position="340"/>
        <end position="363"/>
    </location>
</feature>
<evidence type="ECO:0000259" key="8">
    <source>
        <dbReference type="PROSITE" id="PS50850"/>
    </source>
</evidence>
<reference evidence="9 10" key="1">
    <citation type="submission" date="2024-01" db="EMBL/GenBank/DDBJ databases">
        <authorList>
            <person name="Deng Y."/>
            <person name="Su J."/>
        </authorList>
    </citation>
    <scope>NUCLEOTIDE SEQUENCE [LARGE SCALE GENOMIC DNA]</scope>
    <source>
        <strain evidence="9 10">CPCC 100088</strain>
    </source>
</reference>
<keyword evidence="4 7" id="KW-0812">Transmembrane</keyword>
<dbReference type="Pfam" id="PF07690">
    <property type="entry name" value="MFS_1"/>
    <property type="match status" value="1"/>
</dbReference>
<dbReference type="Gene3D" id="1.20.1250.20">
    <property type="entry name" value="MFS general substrate transporter like domains"/>
    <property type="match status" value="1"/>
</dbReference>
<feature type="transmembrane region" description="Helical" evidence="7">
    <location>
        <begin position="60"/>
        <end position="78"/>
    </location>
</feature>
<protein>
    <submittedName>
        <fullName evidence="9">MFS transporter</fullName>
    </submittedName>
</protein>
<feature type="transmembrane region" description="Helical" evidence="7">
    <location>
        <begin position="248"/>
        <end position="271"/>
    </location>
</feature>
<dbReference type="Gene3D" id="1.20.1720.10">
    <property type="entry name" value="Multidrug resistance protein D"/>
    <property type="match status" value="1"/>
</dbReference>
<feature type="transmembrane region" description="Helical" evidence="7">
    <location>
        <begin position="30"/>
        <end position="48"/>
    </location>
</feature>
<feature type="transmembrane region" description="Helical" evidence="7">
    <location>
        <begin position="90"/>
        <end position="110"/>
    </location>
</feature>
<keyword evidence="10" id="KW-1185">Reference proteome</keyword>
<dbReference type="InterPro" id="IPR020846">
    <property type="entry name" value="MFS_dom"/>
</dbReference>
<feature type="transmembrane region" description="Helical" evidence="7">
    <location>
        <begin position="435"/>
        <end position="457"/>
    </location>
</feature>
<feature type="transmembrane region" description="Helical" evidence="7">
    <location>
        <begin position="283"/>
        <end position="305"/>
    </location>
</feature>
<evidence type="ECO:0000256" key="3">
    <source>
        <dbReference type="ARBA" id="ARBA00022475"/>
    </source>
</evidence>
<keyword evidence="6 7" id="KW-0472">Membrane</keyword>
<evidence type="ECO:0000256" key="2">
    <source>
        <dbReference type="ARBA" id="ARBA00022448"/>
    </source>
</evidence>
<evidence type="ECO:0000256" key="1">
    <source>
        <dbReference type="ARBA" id="ARBA00004651"/>
    </source>
</evidence>
<evidence type="ECO:0000256" key="6">
    <source>
        <dbReference type="ARBA" id="ARBA00023136"/>
    </source>
</evidence>
<dbReference type="InterPro" id="IPR036259">
    <property type="entry name" value="MFS_trans_sf"/>
</dbReference>
<feature type="transmembrane region" description="Helical" evidence="7">
    <location>
        <begin position="384"/>
        <end position="403"/>
    </location>
</feature>
<feature type="transmembrane region" description="Helical" evidence="7">
    <location>
        <begin position="180"/>
        <end position="197"/>
    </location>
</feature>
<keyword evidence="2" id="KW-0813">Transport</keyword>
<evidence type="ECO:0000256" key="7">
    <source>
        <dbReference type="SAM" id="Phobius"/>
    </source>
</evidence>
<dbReference type="CDD" id="cd17321">
    <property type="entry name" value="MFS_MMR_MDR_like"/>
    <property type="match status" value="1"/>
</dbReference>
<dbReference type="PROSITE" id="PS50850">
    <property type="entry name" value="MFS"/>
    <property type="match status" value="1"/>
</dbReference>
<dbReference type="Proteomes" id="UP001438953">
    <property type="component" value="Unassembled WGS sequence"/>
</dbReference>
<feature type="transmembrane region" description="Helical" evidence="7">
    <location>
        <begin position="312"/>
        <end position="328"/>
    </location>
</feature>
<feature type="transmembrane region" description="Helical" evidence="7">
    <location>
        <begin position="122"/>
        <end position="141"/>
    </location>
</feature>
<organism evidence="9 10">
    <name type="scientific">Thioclava kandeliae</name>
    <dbReference type="NCBI Taxonomy" id="3070818"/>
    <lineage>
        <taxon>Bacteria</taxon>
        <taxon>Pseudomonadati</taxon>
        <taxon>Pseudomonadota</taxon>
        <taxon>Alphaproteobacteria</taxon>
        <taxon>Rhodobacterales</taxon>
        <taxon>Paracoccaceae</taxon>
        <taxon>Thioclava</taxon>
    </lineage>
</organism>
<dbReference type="SUPFAM" id="SSF103473">
    <property type="entry name" value="MFS general substrate transporter"/>
    <property type="match status" value="1"/>
</dbReference>
<evidence type="ECO:0000256" key="5">
    <source>
        <dbReference type="ARBA" id="ARBA00022989"/>
    </source>
</evidence>
<proteinExistence type="predicted"/>
<dbReference type="EMBL" id="JAYWLC010000035">
    <property type="protein sequence ID" value="MER5173887.1"/>
    <property type="molecule type" value="Genomic_DNA"/>
</dbReference>
<accession>A0ABV1SLV5</accession>
<reference evidence="9 10" key="2">
    <citation type="submission" date="2024-06" db="EMBL/GenBank/DDBJ databases">
        <title>Thioclava kandeliae sp. nov. from a rhizosphere soil sample of Kandelia candel in a mangrove.</title>
        <authorList>
            <person name="Mu T."/>
        </authorList>
    </citation>
    <scope>NUCLEOTIDE SEQUENCE [LARGE SCALE GENOMIC DNA]</scope>
    <source>
        <strain evidence="9 10">CPCC 100088</strain>
    </source>
</reference>
<dbReference type="InterPro" id="IPR011701">
    <property type="entry name" value="MFS"/>
</dbReference>
<name>A0ABV1SLV5_9RHOB</name>
<sequence>MCNKVVLDDSIANIALPTIQNELAIPSATLPWVINAYILAFGGLLLFGGRLGDLFGRRHLLRIGMALFTLGSLFAGLAQDGTSLIAARGLQGLGAALTAPNALALIATTFPEGPLRSKAMAVYGGMSALGIVLGLLLGGVLTSTLGWRWVFFINIPIGLAVLAGSRILAEAELHRGRIDLAGALTSICGMTALVYGLTRGGEHGWGDPVTLLAFAGAAVLLPLFLILQACAKSPLLPMRLFADRNRTGSYLATAFLAFGPMGAFYLLTLYMQHIETYSPIATGLAWLPFAMGLALGAGISSKLVLRFAPRQVAAPGALMAAAALLWLSRVGQDFTYAIDFLPAAFVLGFGFAMGVVSLTLTAVKGVAVQETGIASALLNASQQIGVAFGLAVLSTVSVTATASHMPDALTALYGARARGNAHTASLAGDALIHGYGLGLVVAAIALVSAALIVAVLVNAKRDQPDAATPH</sequence>
<comment type="subcellular location">
    <subcellularLocation>
        <location evidence="1">Cell membrane</location>
        <topology evidence="1">Multi-pass membrane protein</topology>
    </subcellularLocation>
</comment>
<dbReference type="PANTHER" id="PTHR42718">
    <property type="entry name" value="MAJOR FACILITATOR SUPERFAMILY MULTIDRUG TRANSPORTER MFSC"/>
    <property type="match status" value="1"/>
</dbReference>
<gene>
    <name evidence="9" type="ORF">VSX56_19210</name>
</gene>
<keyword evidence="5 7" id="KW-1133">Transmembrane helix</keyword>
<feature type="transmembrane region" description="Helical" evidence="7">
    <location>
        <begin position="147"/>
        <end position="168"/>
    </location>
</feature>
<evidence type="ECO:0000313" key="9">
    <source>
        <dbReference type="EMBL" id="MER5173887.1"/>
    </source>
</evidence>
<dbReference type="PANTHER" id="PTHR42718:SF46">
    <property type="entry name" value="BLR6921 PROTEIN"/>
    <property type="match status" value="1"/>
</dbReference>
<feature type="transmembrane region" description="Helical" evidence="7">
    <location>
        <begin position="209"/>
        <end position="227"/>
    </location>
</feature>
<feature type="domain" description="Major facilitator superfamily (MFS) profile" evidence="8">
    <location>
        <begin position="1"/>
        <end position="460"/>
    </location>
</feature>
<evidence type="ECO:0000313" key="10">
    <source>
        <dbReference type="Proteomes" id="UP001438953"/>
    </source>
</evidence>
<evidence type="ECO:0000256" key="4">
    <source>
        <dbReference type="ARBA" id="ARBA00022692"/>
    </source>
</evidence>
<comment type="caution">
    <text evidence="9">The sequence shown here is derived from an EMBL/GenBank/DDBJ whole genome shotgun (WGS) entry which is preliminary data.</text>
</comment>
<dbReference type="RefSeq" id="WP_350939184.1">
    <property type="nucleotide sequence ID" value="NZ_JAYWLC010000035.1"/>
</dbReference>